<evidence type="ECO:0008006" key="3">
    <source>
        <dbReference type="Google" id="ProtNLM"/>
    </source>
</evidence>
<evidence type="ECO:0000313" key="2">
    <source>
        <dbReference type="Proteomes" id="UP000672097"/>
    </source>
</evidence>
<protein>
    <recommendedName>
        <fullName evidence="3">DUF4410 domain-containing protein</fullName>
    </recommendedName>
</protein>
<reference evidence="1 2" key="1">
    <citation type="submission" date="2021-04" db="EMBL/GenBank/DDBJ databases">
        <title>The genome sequence of type strain Ideonella paludis KCTC 32238.</title>
        <authorList>
            <person name="Liu Y."/>
        </authorList>
    </citation>
    <scope>NUCLEOTIDE SEQUENCE [LARGE SCALE GENOMIC DNA]</scope>
    <source>
        <strain evidence="1 2">KCTC 32238</strain>
    </source>
</reference>
<dbReference type="EMBL" id="JAGQDG010000008">
    <property type="protein sequence ID" value="MBQ0937353.1"/>
    <property type="molecule type" value="Genomic_DNA"/>
</dbReference>
<gene>
    <name evidence="1" type="ORF">KAK11_18660</name>
</gene>
<comment type="caution">
    <text evidence="1">The sequence shown here is derived from an EMBL/GenBank/DDBJ whole genome shotgun (WGS) entry which is preliminary data.</text>
</comment>
<keyword evidence="2" id="KW-1185">Reference proteome</keyword>
<name>A0ABS5E1U3_9BURK</name>
<sequence length="212" mass="22883">MSLLKSQGLERALLTIMLSSSLIQAAHATEVESVTLPGGRVMVVASTRVYVAPSYQPSIRNVEFLMGLREKGLALPRVLFDQTGAARVLLCREGYPVFGTGRDTFSAMLERGLNTESTMAGLLNSQVPPLRATLDDIALEPGTQVGTQQWRLKLTLWPFEQPPLPVQHIHTFAASAFLPQGCNDAVAALTPALQETLWVLYGSAGLEAAARP</sequence>
<evidence type="ECO:0000313" key="1">
    <source>
        <dbReference type="EMBL" id="MBQ0937353.1"/>
    </source>
</evidence>
<dbReference type="Proteomes" id="UP000672097">
    <property type="component" value="Unassembled WGS sequence"/>
</dbReference>
<organism evidence="1 2">
    <name type="scientific">Ideonella paludis</name>
    <dbReference type="NCBI Taxonomy" id="1233411"/>
    <lineage>
        <taxon>Bacteria</taxon>
        <taxon>Pseudomonadati</taxon>
        <taxon>Pseudomonadota</taxon>
        <taxon>Betaproteobacteria</taxon>
        <taxon>Burkholderiales</taxon>
        <taxon>Sphaerotilaceae</taxon>
        <taxon>Ideonella</taxon>
    </lineage>
</organism>
<accession>A0ABS5E1U3</accession>
<proteinExistence type="predicted"/>
<dbReference type="RefSeq" id="WP_210810876.1">
    <property type="nucleotide sequence ID" value="NZ_JAGQDG010000008.1"/>
</dbReference>